<name>T1IA33_RHOPR</name>
<dbReference type="EMBL" id="ACPB03012046">
    <property type="status" value="NOT_ANNOTATED_CDS"/>
    <property type="molecule type" value="Genomic_DNA"/>
</dbReference>
<organism evidence="2 3">
    <name type="scientific">Rhodnius prolixus</name>
    <name type="common">Triatomid bug</name>
    <dbReference type="NCBI Taxonomy" id="13249"/>
    <lineage>
        <taxon>Eukaryota</taxon>
        <taxon>Metazoa</taxon>
        <taxon>Ecdysozoa</taxon>
        <taxon>Arthropoda</taxon>
        <taxon>Hexapoda</taxon>
        <taxon>Insecta</taxon>
        <taxon>Pterygota</taxon>
        <taxon>Neoptera</taxon>
        <taxon>Paraneoptera</taxon>
        <taxon>Hemiptera</taxon>
        <taxon>Heteroptera</taxon>
        <taxon>Panheteroptera</taxon>
        <taxon>Cimicomorpha</taxon>
        <taxon>Reduviidae</taxon>
        <taxon>Triatominae</taxon>
        <taxon>Rhodnius</taxon>
    </lineage>
</organism>
<feature type="compositionally biased region" description="Low complexity" evidence="1">
    <location>
        <begin position="268"/>
        <end position="277"/>
    </location>
</feature>
<feature type="compositionally biased region" description="Low complexity" evidence="1">
    <location>
        <begin position="361"/>
        <end position="390"/>
    </location>
</feature>
<protein>
    <submittedName>
        <fullName evidence="2">Uncharacterized protein</fullName>
    </submittedName>
</protein>
<dbReference type="GeneID" id="141453933"/>
<feature type="region of interest" description="Disordered" evidence="1">
    <location>
        <begin position="54"/>
        <end position="79"/>
    </location>
</feature>
<dbReference type="EnsemblMetazoa" id="RPRC013154-RA">
    <property type="protein sequence ID" value="RPRC013154-PA"/>
    <property type="gene ID" value="RPRC013154"/>
</dbReference>
<keyword evidence="3" id="KW-1185">Reference proteome</keyword>
<proteinExistence type="predicted"/>
<evidence type="ECO:0000313" key="2">
    <source>
        <dbReference type="EnsemblMetazoa" id="RPRC013154-PA"/>
    </source>
</evidence>
<feature type="compositionally biased region" description="Basic residues" evidence="1">
    <location>
        <begin position="54"/>
        <end position="66"/>
    </location>
</feature>
<sequence length="403" mass="44474">MQFVWRWRREVLIVVAAVVFSVSQAITVGTTYRKQQQQQPTQHVGVQANGARWHHHHHNHPHHHRAGGSGPITRVHRSGAPNHYHQNAVAGARYRGPVKRVYLPYKYLPPQFQHKIRYSLAGPGGPVHGKRQTINAPPPGWKPKRNPLIGASLHAHNSYMPPRKNKHPAKYIPNAGKLSQNSLAASILTDSYGAPYKVTSTTYGVPHPTQGAPEPPLSNANTPAKEAPTSFVQVYHGNNREVETKTSYSFNTQHQLPTTSGSSKSHHQLLANQQQALTRPAKAKTSQVDASSTMNYRPESHEHPVYRPTASNNTKTKVHHKLNNKDAQATNVYGGFQPPKQTYGFQPYDDKEALAILNVGTSSNSDSYSSNSQTSSSASHSPSSATSATSEEYLSPNYFLQKS</sequence>
<evidence type="ECO:0000313" key="3">
    <source>
        <dbReference type="Proteomes" id="UP000015103"/>
    </source>
</evidence>
<dbReference type="OMA" id="RPESHEH"/>
<dbReference type="InParanoid" id="T1IA33"/>
<reference evidence="2" key="1">
    <citation type="submission" date="2015-05" db="UniProtKB">
        <authorList>
            <consortium name="EnsemblMetazoa"/>
        </authorList>
    </citation>
    <scope>IDENTIFICATION</scope>
</reference>
<dbReference type="Proteomes" id="UP000015103">
    <property type="component" value="Unassembled WGS sequence"/>
</dbReference>
<feature type="region of interest" description="Disordered" evidence="1">
    <location>
        <begin position="252"/>
        <end position="320"/>
    </location>
</feature>
<feature type="compositionally biased region" description="Polar residues" evidence="1">
    <location>
        <begin position="284"/>
        <end position="295"/>
    </location>
</feature>
<dbReference type="HOGENOM" id="CLU_683935_0_0_1"/>
<dbReference type="AlphaFoldDB" id="T1IA33"/>
<evidence type="ECO:0000256" key="1">
    <source>
        <dbReference type="SAM" id="MobiDB-lite"/>
    </source>
</evidence>
<dbReference type="RefSeq" id="XP_073983664.1">
    <property type="nucleotide sequence ID" value="XM_074127563.1"/>
</dbReference>
<accession>T1IA33</accession>
<feature type="region of interest" description="Disordered" evidence="1">
    <location>
        <begin position="361"/>
        <end position="403"/>
    </location>
</feature>
<feature type="compositionally biased region" description="Polar residues" evidence="1">
    <location>
        <begin position="252"/>
        <end position="263"/>
    </location>
</feature>
<dbReference type="VEuPathDB" id="VectorBase:RPRC013154"/>